<accession>A0A1I3ZZX3</accession>
<keyword evidence="2 4" id="KW-0808">Transferase</keyword>
<protein>
    <recommendedName>
        <fullName evidence="4">Sucrose phosphorylase</fullName>
        <ecNumber evidence="4">2.4.1.7</ecNumber>
    </recommendedName>
    <alternativeName>
        <fullName evidence="4">Sucrose glucosyltransferase</fullName>
    </alternativeName>
</protein>
<evidence type="ECO:0000313" key="7">
    <source>
        <dbReference type="EMBL" id="SFK49684.1"/>
    </source>
</evidence>
<dbReference type="CDD" id="cd11356">
    <property type="entry name" value="AmyAc_Sucrose_phosphorylase-like_1"/>
    <property type="match status" value="1"/>
</dbReference>
<evidence type="ECO:0000259" key="6">
    <source>
        <dbReference type="SMART" id="SM00642"/>
    </source>
</evidence>
<dbReference type="Pfam" id="PF00128">
    <property type="entry name" value="Alpha-amylase"/>
    <property type="match status" value="1"/>
</dbReference>
<dbReference type="Gene3D" id="3.90.400.10">
    <property type="entry name" value="Oligo-1,6-glucosidase, Domain 2"/>
    <property type="match status" value="1"/>
</dbReference>
<comment type="catalytic activity">
    <reaction evidence="4">
        <text>sucrose + phosphate = D-fructose + alpha-D-glucose 1-phosphate</text>
        <dbReference type="Rhea" id="RHEA:24048"/>
        <dbReference type="ChEBI" id="CHEBI:17992"/>
        <dbReference type="ChEBI" id="CHEBI:37721"/>
        <dbReference type="ChEBI" id="CHEBI:43474"/>
        <dbReference type="ChEBI" id="CHEBI:58601"/>
        <dbReference type="EC" id="2.4.1.7"/>
    </reaction>
</comment>
<feature type="binding site" evidence="5">
    <location>
        <position position="134"/>
    </location>
    <ligand>
        <name>substrate</name>
    </ligand>
</feature>
<dbReference type="EMBL" id="FOSB01000015">
    <property type="protein sequence ID" value="SFK49684.1"/>
    <property type="molecule type" value="Genomic_DNA"/>
</dbReference>
<dbReference type="PANTHER" id="PTHR10357">
    <property type="entry name" value="ALPHA-AMYLASE FAMILY MEMBER"/>
    <property type="match status" value="1"/>
</dbReference>
<evidence type="ECO:0000256" key="4">
    <source>
        <dbReference type="PIRNR" id="PIRNR003059"/>
    </source>
</evidence>
<dbReference type="RefSeq" id="WP_244151670.1">
    <property type="nucleotide sequence ID" value="NZ_FOSB01000015.1"/>
</dbReference>
<keyword evidence="3" id="KW-0326">Glycosidase</keyword>
<feature type="domain" description="Glycosyl hydrolase family 13 catalytic" evidence="6">
    <location>
        <begin position="49"/>
        <end position="481"/>
    </location>
</feature>
<dbReference type="EC" id="2.4.1.7" evidence="4"/>
<dbReference type="PANTHER" id="PTHR10357:SF214">
    <property type="entry name" value="GLUCOSYLGLYCERATE PHOSPHORYLASE"/>
    <property type="match status" value="1"/>
</dbReference>
<keyword evidence="8" id="KW-1185">Reference proteome</keyword>
<comment type="similarity">
    <text evidence="4">Belongs to the glycosyl hydrolase 13 family. Sucrose phosphorylase subfamily.</text>
</comment>
<gene>
    <name evidence="7" type="ORF">SAMN04487936_11580</name>
</gene>
<dbReference type="PIRSF" id="PIRSF003059">
    <property type="entry name" value="Sucrose_phosphorylase"/>
    <property type="match status" value="1"/>
</dbReference>
<keyword evidence="1 4" id="KW-0328">Glycosyltransferase</keyword>
<dbReference type="Proteomes" id="UP000183557">
    <property type="component" value="Unassembled WGS sequence"/>
</dbReference>
<dbReference type="InterPro" id="IPR006047">
    <property type="entry name" value="GH13_cat_dom"/>
</dbReference>
<proteinExistence type="inferred from homology"/>
<dbReference type="GO" id="GO:0009018">
    <property type="term" value="F:sucrose phosphorylase activity"/>
    <property type="evidence" value="ECO:0007669"/>
    <property type="project" value="UniProtKB-EC"/>
</dbReference>
<evidence type="ECO:0000256" key="5">
    <source>
        <dbReference type="PIRSR" id="PIRSR003059-2"/>
    </source>
</evidence>
<dbReference type="GO" id="GO:0016798">
    <property type="term" value="F:hydrolase activity, acting on glycosyl bonds"/>
    <property type="evidence" value="ECO:0007669"/>
    <property type="project" value="UniProtKB-KW"/>
</dbReference>
<feature type="binding site" evidence="5">
    <location>
        <position position="445"/>
    </location>
    <ligand>
        <name>substrate</name>
    </ligand>
</feature>
<dbReference type="SMART" id="SM00642">
    <property type="entry name" value="Aamy"/>
    <property type="match status" value="1"/>
</dbReference>
<sequence length="564" mass="64942">MVQSMEKIASHLEEIYGEVDGNVIGRFEDLLIKWEKEEWEEVLPPTERNVYLITYGDSIYEEDKPTLPTLHKFLKETVGDSITDVHLLPMFPYTSDDGFSVTDYRKIHPDLGNWENIRYFSKDYRLMFDFVANHISQSSEWFQKYLADDPYYQDYFIPEQVEFDSENVVRPRTSPLYHEYRAGDQTKTAWTTFSKDQVDVNFRNPEVLIEMTDILLSYIHEGGTSIRLDAIGFIWKESGTSSIHLPEAHAIIQLWNTVVNIFKPNTQIITETNVPHKENISYFGNGTNEANMVYQFALPPLVLYSFMKNDVGTLTEWAKTIHKVSDQATYFNFLASHDGIGMRPTEGILSEEDRMGLVEQTKKNGGEVSYKSNPDGTQSVYELNINYSEALRDPREDTTKEDEIKKMLAAHSILLSLIGVPAIYYHSLLGSSNDVAGMKESGIARRINREKLELNDINHQLKNDPRRSSIFQGMKKMIEIRKQHSAFSPFGEQEVLEPHPKVFALIRKNPETEEEVFFAVNTSREELEIPLPFQGTELFTNQKTANSILLPCYGYAWVKKGQVN</sequence>
<organism evidence="7 8">
    <name type="scientific">Halobacillus dabanensis</name>
    <dbReference type="NCBI Taxonomy" id="240302"/>
    <lineage>
        <taxon>Bacteria</taxon>
        <taxon>Bacillati</taxon>
        <taxon>Bacillota</taxon>
        <taxon>Bacilli</taxon>
        <taxon>Bacillales</taxon>
        <taxon>Bacillaceae</taxon>
        <taxon>Halobacillus</taxon>
    </lineage>
</organism>
<name>A0A1I3ZZX3_HALDA</name>
<dbReference type="SUPFAM" id="SSF51445">
    <property type="entry name" value="(Trans)glycosidases"/>
    <property type="match status" value="1"/>
</dbReference>
<dbReference type="InterPro" id="IPR016377">
    <property type="entry name" value="Sucrose_GGa_phosphorylase-rel"/>
</dbReference>
<evidence type="ECO:0000256" key="1">
    <source>
        <dbReference type="ARBA" id="ARBA00022676"/>
    </source>
</evidence>
<dbReference type="GO" id="GO:0005975">
    <property type="term" value="P:carbohydrate metabolic process"/>
    <property type="evidence" value="ECO:0007669"/>
    <property type="project" value="InterPro"/>
</dbReference>
<dbReference type="AlphaFoldDB" id="A0A1I3ZZX3"/>
<dbReference type="InterPro" id="IPR033746">
    <property type="entry name" value="GGa_phosphorylase"/>
</dbReference>
<evidence type="ECO:0000313" key="8">
    <source>
        <dbReference type="Proteomes" id="UP000183557"/>
    </source>
</evidence>
<evidence type="ECO:0000256" key="2">
    <source>
        <dbReference type="ARBA" id="ARBA00022679"/>
    </source>
</evidence>
<reference evidence="8" key="1">
    <citation type="submission" date="2016-10" db="EMBL/GenBank/DDBJ databases">
        <authorList>
            <person name="Varghese N."/>
            <person name="Submissions S."/>
        </authorList>
    </citation>
    <scope>NUCLEOTIDE SEQUENCE [LARGE SCALE GENOMIC DNA]</scope>
    <source>
        <strain evidence="8">CGMCC 1.3704</strain>
    </source>
</reference>
<dbReference type="InterPro" id="IPR045857">
    <property type="entry name" value="O16G_dom_2"/>
</dbReference>
<evidence type="ECO:0000256" key="3">
    <source>
        <dbReference type="ARBA" id="ARBA00023295"/>
    </source>
</evidence>
<feature type="binding site" evidence="5">
    <location>
        <begin position="337"/>
        <end position="338"/>
    </location>
    <ligand>
        <name>substrate</name>
    </ligand>
</feature>
<feature type="binding site" evidence="5">
    <location>
        <position position="96"/>
    </location>
    <ligand>
        <name>substrate</name>
    </ligand>
</feature>
<keyword evidence="3" id="KW-0378">Hydrolase</keyword>
<dbReference type="InterPro" id="IPR017853">
    <property type="entry name" value="GH"/>
</dbReference>
<feature type="binding site" evidence="5">
    <location>
        <begin position="227"/>
        <end position="229"/>
    </location>
    <ligand>
        <name>substrate</name>
    </ligand>
</feature>
<dbReference type="Gene3D" id="3.20.20.80">
    <property type="entry name" value="Glycosidases"/>
    <property type="match status" value="1"/>
</dbReference>